<evidence type="ECO:0000256" key="1">
    <source>
        <dbReference type="SAM" id="MobiDB-lite"/>
    </source>
</evidence>
<protein>
    <submittedName>
        <fullName evidence="3">Uncharacterized protein</fullName>
    </submittedName>
</protein>
<comment type="caution">
    <text evidence="3">The sequence shown here is derived from an EMBL/GenBank/DDBJ whole genome shotgun (WGS) entry which is preliminary data.</text>
</comment>
<keyword evidence="2" id="KW-0472">Membrane</keyword>
<keyword evidence="2" id="KW-1133">Transmembrane helix</keyword>
<feature type="compositionally biased region" description="Basic residues" evidence="1">
    <location>
        <begin position="930"/>
        <end position="945"/>
    </location>
</feature>
<feature type="compositionally biased region" description="Basic and acidic residues" evidence="1">
    <location>
        <begin position="1053"/>
        <end position="1064"/>
    </location>
</feature>
<reference evidence="3" key="1">
    <citation type="submission" date="2021-09" db="EMBL/GenBank/DDBJ databases">
        <authorList>
            <consortium name="AG Swart"/>
            <person name="Singh M."/>
            <person name="Singh A."/>
            <person name="Seah K."/>
            <person name="Emmerich C."/>
        </authorList>
    </citation>
    <scope>NUCLEOTIDE SEQUENCE</scope>
    <source>
        <strain evidence="3">ATCC30299</strain>
    </source>
</reference>
<proteinExistence type="predicted"/>
<feature type="region of interest" description="Disordered" evidence="1">
    <location>
        <begin position="1081"/>
        <end position="1252"/>
    </location>
</feature>
<sequence length="1380" mass="158434">MAGWIGAVIIITIVMIIVMIISLHYSFKIVKVLKDLFKHQVFTIKTETTMNFKTFTYTQAAKRYIPLWALFSYKDVQLEVPRASQFFFVIVFLSILWILNQIVIYEIDYTATDLLIAFYCSIASTAIAICITAILTNSFLSSFNEKNKGKLNGMYGTIDETKIAHAKSDSNKNLEEMQENKTLYENEQHTEYEFTNREDEIGKIETPELSPRDQAFTLPDESKNNSAALEILVTALALCCVAGLFWSIYMSSHMSQDNLRVCFLHWLFGIAIDIPLRSVIIFLLICFRCSAFLHRKFIIRNHDISPGNLRQYKRSPTKARDPLLDGYSEDTLLDHSPRATSPRNKKFKCPSPPTMSLHDVSFSLLGSKENHIESAQHEPKYAHQDNNMNKSDLFRPVKRLNFDDADKIQGMMTQNASEAYNTKEANNFNATNEKVWFFEEGFGSDEGEIEMLENSQLHKTIVVDNESEYYESVDSDYTEIEEIDSEGNKVTKLVKVDRDLSGYDSDTDALLTGRSWKKDSRRFTVGSNGEVLPSNNEVFFEENENGDLVLINPAKFSVDNNGHLIPIPEEDEYETDYELNDLGALIPIQKRLVDSPKKSKNIKIFKTGPDGELLDPDDPEEESDISEYVSEYELGDDGELERVMKKINEKGDEIGFESATEYEEISDGEWIPIEGTLGRNPKSQQFIDVQGEDGKVYKEPKPKKLYPKMMIDCNGKPRKIARQRFENPRLYIRNEEGKIVRKPEGNTEEVMVIGKDGKPLILVGEASKKNITKSDAKKYEINPKNLLRRKPKDHTEMYAYGGAVIKAPPKAKWKLWKAKKHIDKDGNISLINQNEEPIYKRGSKGEMIPVVPTFFGVDNADLYSKTLESQDPNKNPNKNQLFPESDKTVVTKKRRMRKKNRKEIEEEFKKAKGSNKFSPNYELVQVNKRPDKKKKGKKGGKKGKKSKETDETGKLKQKNLPPDDIEFLLNNISIDDTEKDAKLRTGKPPLPKGGRNISPSKEIKFEKGDWSIEPISYDEAEPEFPDGSLSKEMMMRNISLTKRKKKKTKRKTAKVDTSKDDSKLDELSSIYAATRNKLIFEDSKRNRFQSEPRRRKKRKGDESSSGSESGRRLTGRLKNLIGDLSDIESENDEFSGEFRGKKSMKKGGKKGNRNLERHTSQGVLLGDMVRRRFNNDSSRSLSPQGVDQSPISFLNDQSDFSHRKNRSTGANLKRSASVQRNFRKYSDENRDSSPIYNRNMREKYESPERRQDRMKTMTEFLNMPREKDEDREIKKLNRILKEREKVKRKQQTHKIDQYLMGCDNPYLEPQWLMMDKANEDKSISVIGVSPDKKSNDRTMNKDLSIASLHRTMTTVKNLVNSSKVQETLRSDSSVEKIRPL</sequence>
<keyword evidence="4" id="KW-1185">Reference proteome</keyword>
<evidence type="ECO:0000313" key="4">
    <source>
        <dbReference type="Proteomes" id="UP001162131"/>
    </source>
</evidence>
<feature type="compositionally biased region" description="Polar residues" evidence="1">
    <location>
        <begin position="867"/>
        <end position="882"/>
    </location>
</feature>
<feature type="compositionally biased region" description="Polar residues" evidence="1">
    <location>
        <begin position="1175"/>
        <end position="1198"/>
    </location>
</feature>
<dbReference type="EMBL" id="CAJZBQ010000038">
    <property type="protein sequence ID" value="CAG9325545.1"/>
    <property type="molecule type" value="Genomic_DNA"/>
</dbReference>
<feature type="transmembrane region" description="Helical" evidence="2">
    <location>
        <begin position="231"/>
        <end position="251"/>
    </location>
</feature>
<feature type="compositionally biased region" description="Basic and acidic residues" evidence="1">
    <location>
        <begin position="1081"/>
        <end position="1092"/>
    </location>
</feature>
<feature type="compositionally biased region" description="Acidic residues" evidence="1">
    <location>
        <begin position="1125"/>
        <end position="1135"/>
    </location>
</feature>
<feature type="compositionally biased region" description="Basic residues" evidence="1">
    <location>
        <begin position="1141"/>
        <end position="1152"/>
    </location>
</feature>
<feature type="region of interest" description="Disordered" evidence="1">
    <location>
        <begin position="328"/>
        <end position="350"/>
    </location>
</feature>
<feature type="transmembrane region" description="Helical" evidence="2">
    <location>
        <begin position="263"/>
        <end position="287"/>
    </location>
</feature>
<feature type="transmembrane region" description="Helical" evidence="2">
    <location>
        <begin position="116"/>
        <end position="140"/>
    </location>
</feature>
<organism evidence="3 4">
    <name type="scientific">Blepharisma stoltei</name>
    <dbReference type="NCBI Taxonomy" id="1481888"/>
    <lineage>
        <taxon>Eukaryota</taxon>
        <taxon>Sar</taxon>
        <taxon>Alveolata</taxon>
        <taxon>Ciliophora</taxon>
        <taxon>Postciliodesmatophora</taxon>
        <taxon>Heterotrichea</taxon>
        <taxon>Heterotrichida</taxon>
        <taxon>Blepharismidae</taxon>
        <taxon>Blepharisma</taxon>
    </lineage>
</organism>
<keyword evidence="2" id="KW-0812">Transmembrane</keyword>
<feature type="region of interest" description="Disordered" evidence="1">
    <location>
        <begin position="979"/>
        <end position="1005"/>
    </location>
</feature>
<dbReference type="Proteomes" id="UP001162131">
    <property type="component" value="Unassembled WGS sequence"/>
</dbReference>
<feature type="compositionally biased region" description="Polar residues" evidence="1">
    <location>
        <begin position="1207"/>
        <end position="1220"/>
    </location>
</feature>
<feature type="compositionally biased region" description="Basic residues" evidence="1">
    <location>
        <begin position="1041"/>
        <end position="1052"/>
    </location>
</feature>
<accession>A0AAU9JX99</accession>
<feature type="region of interest" description="Disordered" evidence="1">
    <location>
        <begin position="867"/>
        <end position="962"/>
    </location>
</feature>
<gene>
    <name evidence="3" type="ORF">BSTOLATCC_MIC38797</name>
</gene>
<name>A0AAU9JX99_9CILI</name>
<feature type="region of interest" description="Disordered" evidence="1">
    <location>
        <begin position="1037"/>
        <end position="1064"/>
    </location>
</feature>
<evidence type="ECO:0000313" key="3">
    <source>
        <dbReference type="EMBL" id="CAG9325545.1"/>
    </source>
</evidence>
<feature type="compositionally biased region" description="Basic residues" evidence="1">
    <location>
        <begin position="890"/>
        <end position="901"/>
    </location>
</feature>
<feature type="compositionally biased region" description="Basic and acidic residues" evidence="1">
    <location>
        <begin position="1239"/>
        <end position="1252"/>
    </location>
</feature>
<feature type="transmembrane region" description="Helical" evidence="2">
    <location>
        <begin position="6"/>
        <end position="27"/>
    </location>
</feature>
<evidence type="ECO:0000256" key="2">
    <source>
        <dbReference type="SAM" id="Phobius"/>
    </source>
</evidence>
<feature type="transmembrane region" description="Helical" evidence="2">
    <location>
        <begin position="86"/>
        <end position="104"/>
    </location>
</feature>